<sequence length="57" mass="6164">MKAIFAVLALFVVFAVAFAAEQPAKDLKGAEQFYLGYGAPVAAYGAYPYAGLGYYYR</sequence>
<evidence type="ECO:0000313" key="4">
    <source>
        <dbReference type="Proteomes" id="UP001233999"/>
    </source>
</evidence>
<keyword evidence="2" id="KW-0732">Signal</keyword>
<proteinExistence type="predicted"/>
<keyword evidence="4" id="KW-1185">Reference proteome</keyword>
<feature type="transmembrane region" description="Helical" evidence="1">
    <location>
        <begin position="35"/>
        <end position="56"/>
    </location>
</feature>
<keyword evidence="1" id="KW-0812">Transmembrane</keyword>
<dbReference type="Proteomes" id="UP001233999">
    <property type="component" value="Unassembled WGS sequence"/>
</dbReference>
<organism evidence="3 4">
    <name type="scientific">Diploptera punctata</name>
    <name type="common">Pacific beetle cockroach</name>
    <dbReference type="NCBI Taxonomy" id="6984"/>
    <lineage>
        <taxon>Eukaryota</taxon>
        <taxon>Metazoa</taxon>
        <taxon>Ecdysozoa</taxon>
        <taxon>Arthropoda</taxon>
        <taxon>Hexapoda</taxon>
        <taxon>Insecta</taxon>
        <taxon>Pterygota</taxon>
        <taxon>Neoptera</taxon>
        <taxon>Polyneoptera</taxon>
        <taxon>Dictyoptera</taxon>
        <taxon>Blattodea</taxon>
        <taxon>Blaberoidea</taxon>
        <taxon>Blaberidae</taxon>
        <taxon>Diplopterinae</taxon>
        <taxon>Diploptera</taxon>
    </lineage>
</organism>
<protein>
    <submittedName>
        <fullName evidence="3">Uncharacterized protein</fullName>
    </submittedName>
</protein>
<feature type="signal peptide" evidence="2">
    <location>
        <begin position="1"/>
        <end position="19"/>
    </location>
</feature>
<name>A0AAD8AE87_DIPPU</name>
<evidence type="ECO:0000256" key="1">
    <source>
        <dbReference type="SAM" id="Phobius"/>
    </source>
</evidence>
<evidence type="ECO:0000256" key="2">
    <source>
        <dbReference type="SAM" id="SignalP"/>
    </source>
</evidence>
<accession>A0AAD8AE87</accession>
<evidence type="ECO:0000313" key="3">
    <source>
        <dbReference type="EMBL" id="KAJ9597528.1"/>
    </source>
</evidence>
<feature type="chain" id="PRO_5042293291" evidence="2">
    <location>
        <begin position="20"/>
        <end position="57"/>
    </location>
</feature>
<keyword evidence="1" id="KW-0472">Membrane</keyword>
<reference evidence="3" key="2">
    <citation type="submission" date="2023-05" db="EMBL/GenBank/DDBJ databases">
        <authorList>
            <person name="Fouks B."/>
        </authorList>
    </citation>
    <scope>NUCLEOTIDE SEQUENCE</scope>
    <source>
        <strain evidence="3">Stay&amp;Tobe</strain>
        <tissue evidence="3">Testes</tissue>
    </source>
</reference>
<keyword evidence="1" id="KW-1133">Transmembrane helix</keyword>
<dbReference type="AlphaFoldDB" id="A0AAD8AE87"/>
<dbReference type="EMBL" id="JASPKZ010001602">
    <property type="protein sequence ID" value="KAJ9597528.1"/>
    <property type="molecule type" value="Genomic_DNA"/>
</dbReference>
<gene>
    <name evidence="3" type="ORF">L9F63_011625</name>
</gene>
<reference evidence="3" key="1">
    <citation type="journal article" date="2023" name="IScience">
        <title>Live-bearing cockroach genome reveals convergent evolutionary mechanisms linked to viviparity in insects and beyond.</title>
        <authorList>
            <person name="Fouks B."/>
            <person name="Harrison M.C."/>
            <person name="Mikhailova A.A."/>
            <person name="Marchal E."/>
            <person name="English S."/>
            <person name="Carruthers M."/>
            <person name="Jennings E.C."/>
            <person name="Chiamaka E.L."/>
            <person name="Frigard R.A."/>
            <person name="Pippel M."/>
            <person name="Attardo G.M."/>
            <person name="Benoit J.B."/>
            <person name="Bornberg-Bauer E."/>
            <person name="Tobe S.S."/>
        </authorList>
    </citation>
    <scope>NUCLEOTIDE SEQUENCE</scope>
    <source>
        <strain evidence="3">Stay&amp;Tobe</strain>
    </source>
</reference>
<comment type="caution">
    <text evidence="3">The sequence shown here is derived from an EMBL/GenBank/DDBJ whole genome shotgun (WGS) entry which is preliminary data.</text>
</comment>